<dbReference type="CDD" id="cd24032">
    <property type="entry name" value="ASKHA_NBD_TsaB"/>
    <property type="match status" value="1"/>
</dbReference>
<dbReference type="NCBIfam" id="TIGR03725">
    <property type="entry name" value="T6A_YeaZ"/>
    <property type="match status" value="1"/>
</dbReference>
<dbReference type="Proteomes" id="UP000032287">
    <property type="component" value="Unassembled WGS sequence"/>
</dbReference>
<dbReference type="PANTHER" id="PTHR11735:SF11">
    <property type="entry name" value="TRNA THREONYLCARBAMOYLADENOSINE BIOSYNTHESIS PROTEIN TSAB"/>
    <property type="match status" value="1"/>
</dbReference>
<dbReference type="Gene3D" id="3.30.420.40">
    <property type="match status" value="2"/>
</dbReference>
<gene>
    <name evidence="1" type="primary">gcp_1</name>
    <name evidence="1" type="ORF">QX99_02184</name>
</gene>
<dbReference type="GO" id="GO:0002949">
    <property type="term" value="P:tRNA threonylcarbamoyladenosine modification"/>
    <property type="evidence" value="ECO:0007669"/>
    <property type="project" value="InterPro"/>
</dbReference>
<name>A0A0D1JRM0_9LACO</name>
<dbReference type="Pfam" id="PF00814">
    <property type="entry name" value="TsaD"/>
    <property type="match status" value="1"/>
</dbReference>
<dbReference type="KEGG" id="wcb:AO080_03670"/>
<organism evidence="1 2">
    <name type="scientific">Weissella cibaria</name>
    <dbReference type="NCBI Taxonomy" id="137591"/>
    <lineage>
        <taxon>Bacteria</taxon>
        <taxon>Bacillati</taxon>
        <taxon>Bacillota</taxon>
        <taxon>Bacilli</taxon>
        <taxon>Lactobacillales</taxon>
        <taxon>Lactobacillaceae</taxon>
        <taxon>Weissella</taxon>
    </lineage>
</organism>
<dbReference type="GO" id="GO:0005829">
    <property type="term" value="C:cytosol"/>
    <property type="evidence" value="ECO:0007669"/>
    <property type="project" value="TreeGrafter"/>
</dbReference>
<accession>A0A0D1JRM0</accession>
<dbReference type="EMBL" id="JWHU01000042">
    <property type="protein sequence ID" value="KIU19152.1"/>
    <property type="molecule type" value="Genomic_DNA"/>
</dbReference>
<evidence type="ECO:0000313" key="2">
    <source>
        <dbReference type="Proteomes" id="UP000032287"/>
    </source>
</evidence>
<dbReference type="PANTHER" id="PTHR11735">
    <property type="entry name" value="TRNA N6-ADENOSINE THREONYLCARBAMOYLTRANSFERASE"/>
    <property type="match status" value="1"/>
</dbReference>
<dbReference type="eggNOG" id="COG1214">
    <property type="taxonomic scope" value="Bacteria"/>
</dbReference>
<dbReference type="AlphaFoldDB" id="A0A0D1JRM0"/>
<sequence>MKTIAFDTSNQPLSVALFEDDKLIGQRETNVAKNHSVQLLPFIDELVREAGWQPSDLDRVIVSQGPGSYTGLRIAVTTAKTLAFTLQIALQGVSSLAVLATNVVRSDAVIVPIMDARNDNLYAGGYVRDNDRLVQVAPDRHTNVTKLIATLREEQRPVVLVGEWARFAEELQMALPEVTFAEDNLPHAANMMMLTTDAPVLTEITDIHQFVPNYYRLSQAEADWAKAHPDAGDGIYVEKV</sequence>
<protein>
    <submittedName>
        <fullName evidence="1">Gcp_1 protein</fullName>
    </submittedName>
</protein>
<dbReference type="InterPro" id="IPR022496">
    <property type="entry name" value="T6A_TsaB"/>
</dbReference>
<dbReference type="InterPro" id="IPR000905">
    <property type="entry name" value="Gcp-like_dom"/>
</dbReference>
<dbReference type="OrthoDB" id="9784166at2"/>
<comment type="caution">
    <text evidence="1">The sequence shown here is derived from an EMBL/GenBank/DDBJ whole genome shotgun (WGS) entry which is preliminary data.</text>
</comment>
<dbReference type="SUPFAM" id="SSF53067">
    <property type="entry name" value="Actin-like ATPase domain"/>
    <property type="match status" value="2"/>
</dbReference>
<reference evidence="1" key="1">
    <citation type="journal article" date="2015" name="Microbiology (Mosc.)">
        <title>Genomics of the Weissella cibaria species with an examination of its metabolic traits.</title>
        <authorList>
            <person name="Lynch K.M."/>
            <person name="Lucid A."/>
            <person name="Arendt E.K."/>
            <person name="Sleator R.D."/>
            <person name="Lucey B."/>
            <person name="Coffey A."/>
        </authorList>
    </citation>
    <scope>NUCLEOTIDE SEQUENCE [LARGE SCALE GENOMIC DNA]</scope>
    <source>
        <strain evidence="1">MG1</strain>
    </source>
</reference>
<dbReference type="RefSeq" id="WP_043707977.1">
    <property type="nucleotide sequence ID" value="NZ_CP012873.1"/>
</dbReference>
<proteinExistence type="predicted"/>
<keyword evidence="2" id="KW-1185">Reference proteome</keyword>
<dbReference type="STRING" id="137591.AO080_03670"/>
<dbReference type="InterPro" id="IPR043129">
    <property type="entry name" value="ATPase_NBD"/>
</dbReference>
<evidence type="ECO:0000313" key="1">
    <source>
        <dbReference type="EMBL" id="KIU19152.1"/>
    </source>
</evidence>
<dbReference type="PATRIC" id="fig|137591.25.peg.2146"/>